<protein>
    <submittedName>
        <fullName evidence="10">Peroxidase</fullName>
    </submittedName>
</protein>
<dbReference type="SUPFAM" id="SSF47571">
    <property type="entry name" value="Cloroperoxidase"/>
    <property type="match status" value="1"/>
</dbReference>
<evidence type="ECO:0000256" key="2">
    <source>
        <dbReference type="ARBA" id="ARBA00022559"/>
    </source>
</evidence>
<evidence type="ECO:0000256" key="8">
    <source>
        <dbReference type="SAM" id="MobiDB-lite"/>
    </source>
</evidence>
<comment type="similarity">
    <text evidence="7">Belongs to the chloroperoxidase family.</text>
</comment>
<evidence type="ECO:0000259" key="9">
    <source>
        <dbReference type="PROSITE" id="PS51405"/>
    </source>
</evidence>
<dbReference type="OrthoDB" id="407298at2759"/>
<dbReference type="AlphaFoldDB" id="A0A2I1D1M6"/>
<evidence type="ECO:0000256" key="5">
    <source>
        <dbReference type="ARBA" id="ARBA00023002"/>
    </source>
</evidence>
<dbReference type="Gene3D" id="1.10.489.10">
    <property type="entry name" value="Chloroperoxidase-like"/>
    <property type="match status" value="1"/>
</dbReference>
<dbReference type="VEuPathDB" id="FungiDB:P168DRAFT_290900"/>
<sequence length="249" mass="27685">MTAGLSKGTFHAAQPNDLRSPCPILNSLANHGIIPRDGRNITADELQSAIQFIGLGRDTTAILVNSAFKVHSDDPHQGPPGSSRTGFRDPHQTNEKGIPILHLDQLGRPHAVEHDVSLTRQDRHLGDCISRDPVLYEHLQAACVDHGGLTLGVAQIGRFRRRRYAEQEQLNEALQFGKREHFVACAEAAAIQCVFGRGLRYQVPRAYVEAVFGEERLPYAEGWQPRRLGVYLPEIVGMILAVSWFAWPF</sequence>
<evidence type="ECO:0000256" key="6">
    <source>
        <dbReference type="ARBA" id="ARBA00023004"/>
    </source>
</evidence>
<organism evidence="10 11">
    <name type="scientific">Aspergillus campestris (strain IBT 28561)</name>
    <dbReference type="NCBI Taxonomy" id="1392248"/>
    <lineage>
        <taxon>Eukaryota</taxon>
        <taxon>Fungi</taxon>
        <taxon>Dikarya</taxon>
        <taxon>Ascomycota</taxon>
        <taxon>Pezizomycotina</taxon>
        <taxon>Eurotiomycetes</taxon>
        <taxon>Eurotiomycetidae</taxon>
        <taxon>Eurotiales</taxon>
        <taxon>Aspergillaceae</taxon>
        <taxon>Aspergillus</taxon>
        <taxon>Aspergillus subgen. Circumdati</taxon>
    </lineage>
</organism>
<keyword evidence="5" id="KW-0560">Oxidoreductase</keyword>
<evidence type="ECO:0000313" key="11">
    <source>
        <dbReference type="Proteomes" id="UP000234254"/>
    </source>
</evidence>
<dbReference type="GO" id="GO:0046872">
    <property type="term" value="F:metal ion binding"/>
    <property type="evidence" value="ECO:0007669"/>
    <property type="project" value="UniProtKB-KW"/>
</dbReference>
<keyword evidence="4" id="KW-0479">Metal-binding</keyword>
<dbReference type="PANTHER" id="PTHR33577:SF9">
    <property type="entry name" value="PEROXIDASE STCC"/>
    <property type="match status" value="1"/>
</dbReference>
<name>A0A2I1D1M6_ASPC2</name>
<dbReference type="Pfam" id="PF01328">
    <property type="entry name" value="Peroxidase_2"/>
    <property type="match status" value="1"/>
</dbReference>
<feature type="domain" description="Heme haloperoxidase family profile" evidence="9">
    <location>
        <begin position="6"/>
        <end position="237"/>
    </location>
</feature>
<proteinExistence type="inferred from homology"/>
<comment type="caution">
    <text evidence="10">The sequence shown here is derived from an EMBL/GenBank/DDBJ whole genome shotgun (WGS) entry which is preliminary data.</text>
</comment>
<comment type="cofactor">
    <cofactor evidence="1">
        <name>heme b</name>
        <dbReference type="ChEBI" id="CHEBI:60344"/>
    </cofactor>
</comment>
<dbReference type="InterPro" id="IPR000028">
    <property type="entry name" value="Chloroperoxidase"/>
</dbReference>
<evidence type="ECO:0000256" key="3">
    <source>
        <dbReference type="ARBA" id="ARBA00022617"/>
    </source>
</evidence>
<evidence type="ECO:0000256" key="7">
    <source>
        <dbReference type="ARBA" id="ARBA00025795"/>
    </source>
</evidence>
<keyword evidence="6" id="KW-0408">Iron</keyword>
<gene>
    <name evidence="10" type="ORF">P168DRAFT_290900</name>
</gene>
<dbReference type="InterPro" id="IPR036851">
    <property type="entry name" value="Chloroperoxidase-like_sf"/>
</dbReference>
<accession>A0A2I1D1M6</accession>
<feature type="region of interest" description="Disordered" evidence="8">
    <location>
        <begin position="70"/>
        <end position="95"/>
    </location>
</feature>
<keyword evidence="11" id="KW-1185">Reference proteome</keyword>
<dbReference type="PANTHER" id="PTHR33577">
    <property type="entry name" value="STERIGMATOCYSTIN BIOSYNTHESIS PEROXIDASE STCC-RELATED"/>
    <property type="match status" value="1"/>
</dbReference>
<dbReference type="GO" id="GO:0004601">
    <property type="term" value="F:peroxidase activity"/>
    <property type="evidence" value="ECO:0007669"/>
    <property type="project" value="UniProtKB-KW"/>
</dbReference>
<evidence type="ECO:0000256" key="1">
    <source>
        <dbReference type="ARBA" id="ARBA00001970"/>
    </source>
</evidence>
<dbReference type="EMBL" id="MSFM01000007">
    <property type="protein sequence ID" value="PKY03770.1"/>
    <property type="molecule type" value="Genomic_DNA"/>
</dbReference>
<reference evidence="10" key="1">
    <citation type="submission" date="2016-12" db="EMBL/GenBank/DDBJ databases">
        <title>The genomes of Aspergillus section Nigri reveals drivers in fungal speciation.</title>
        <authorList>
            <consortium name="DOE Joint Genome Institute"/>
            <person name="Vesth T.C."/>
            <person name="Nybo J."/>
            <person name="Theobald S."/>
            <person name="Brandl J."/>
            <person name="Frisvad J.C."/>
            <person name="Nielsen K.F."/>
            <person name="Lyhne E.K."/>
            <person name="Kogle M.E."/>
            <person name="Kuo A."/>
            <person name="Riley R."/>
            <person name="Clum A."/>
            <person name="Nolan M."/>
            <person name="Lipzen A."/>
            <person name="Salamov A."/>
            <person name="Henrissat B."/>
            <person name="Wiebenga A."/>
            <person name="De vries R.P."/>
            <person name="Grigoriev I.V."/>
            <person name="Mortensen U.H."/>
            <person name="Andersen M.R."/>
            <person name="Baker S.E."/>
        </authorList>
    </citation>
    <scope>NUCLEOTIDE SEQUENCE</scope>
    <source>
        <strain evidence="10">IBT 28561</strain>
    </source>
</reference>
<keyword evidence="3" id="KW-0349">Heme</keyword>
<dbReference type="GeneID" id="36544839"/>
<keyword evidence="2 10" id="KW-0575">Peroxidase</keyword>
<dbReference type="RefSeq" id="XP_024692364.1">
    <property type="nucleotide sequence ID" value="XM_024837315.1"/>
</dbReference>
<dbReference type="Proteomes" id="UP000234254">
    <property type="component" value="Unassembled WGS sequence"/>
</dbReference>
<dbReference type="PROSITE" id="PS51405">
    <property type="entry name" value="HEME_HALOPEROXIDASE"/>
    <property type="match status" value="1"/>
</dbReference>
<evidence type="ECO:0000256" key="4">
    <source>
        <dbReference type="ARBA" id="ARBA00022723"/>
    </source>
</evidence>
<evidence type="ECO:0000313" key="10">
    <source>
        <dbReference type="EMBL" id="PKY03770.1"/>
    </source>
</evidence>